<keyword evidence="4" id="KW-0240">DNA-directed RNA polymerase</keyword>
<keyword evidence="13" id="KW-0675">Receptor</keyword>
<organism evidence="13 14">
    <name type="scientific">Aphis craccivora</name>
    <name type="common">Cowpea aphid</name>
    <dbReference type="NCBI Taxonomy" id="307492"/>
    <lineage>
        <taxon>Eukaryota</taxon>
        <taxon>Metazoa</taxon>
        <taxon>Ecdysozoa</taxon>
        <taxon>Arthropoda</taxon>
        <taxon>Hexapoda</taxon>
        <taxon>Insecta</taxon>
        <taxon>Pterygota</taxon>
        <taxon>Neoptera</taxon>
        <taxon>Paraneoptera</taxon>
        <taxon>Hemiptera</taxon>
        <taxon>Sternorrhyncha</taxon>
        <taxon>Aphidomorpha</taxon>
        <taxon>Aphidoidea</taxon>
        <taxon>Aphididae</taxon>
        <taxon>Aphidini</taxon>
        <taxon>Aphis</taxon>
        <taxon>Aphis</taxon>
    </lineage>
</organism>
<evidence type="ECO:0000256" key="6">
    <source>
        <dbReference type="ARBA" id="ARBA00022692"/>
    </source>
</evidence>
<dbReference type="InterPro" id="IPR038120">
    <property type="entry name" value="Rpb1_funnel_sf"/>
</dbReference>
<accession>A0A6G0Y5X7</accession>
<dbReference type="Proteomes" id="UP000478052">
    <property type="component" value="Unassembled WGS sequence"/>
</dbReference>
<dbReference type="SUPFAM" id="SSF64484">
    <property type="entry name" value="beta and beta-prime subunits of DNA dependent RNA-polymerase"/>
    <property type="match status" value="1"/>
</dbReference>
<keyword evidence="8 11" id="KW-1133">Transmembrane helix</keyword>
<dbReference type="InterPro" id="IPR007083">
    <property type="entry name" value="RNA_pol_Rpb1_4"/>
</dbReference>
<feature type="transmembrane region" description="Helical" evidence="11">
    <location>
        <begin position="281"/>
        <end position="305"/>
    </location>
</feature>
<evidence type="ECO:0000256" key="10">
    <source>
        <dbReference type="ARBA" id="ARBA00023163"/>
    </source>
</evidence>
<evidence type="ECO:0000259" key="12">
    <source>
        <dbReference type="Pfam" id="PF05000"/>
    </source>
</evidence>
<evidence type="ECO:0000256" key="9">
    <source>
        <dbReference type="ARBA" id="ARBA00023136"/>
    </source>
</evidence>
<dbReference type="Pfam" id="PF08395">
    <property type="entry name" value="7tm_7"/>
    <property type="match status" value="1"/>
</dbReference>
<reference evidence="13 14" key="1">
    <citation type="submission" date="2019-08" db="EMBL/GenBank/DDBJ databases">
        <title>Whole genome of Aphis craccivora.</title>
        <authorList>
            <person name="Voronova N.V."/>
            <person name="Shulinski R.S."/>
            <person name="Bandarenka Y.V."/>
            <person name="Zhorov D.G."/>
            <person name="Warner D."/>
        </authorList>
    </citation>
    <scope>NUCLEOTIDE SEQUENCE [LARGE SCALE GENOMIC DNA]</scope>
    <source>
        <strain evidence="13">180601</strain>
        <tissue evidence="13">Whole Body</tissue>
    </source>
</reference>
<dbReference type="InterPro" id="IPR013604">
    <property type="entry name" value="7TM_chemorcpt"/>
</dbReference>
<dbReference type="AlphaFoldDB" id="A0A6G0Y5X7"/>
<evidence type="ECO:0000256" key="1">
    <source>
        <dbReference type="ARBA" id="ARBA00004651"/>
    </source>
</evidence>
<dbReference type="GO" id="GO:0050909">
    <property type="term" value="P:sensory perception of taste"/>
    <property type="evidence" value="ECO:0007669"/>
    <property type="project" value="InterPro"/>
</dbReference>
<dbReference type="EC" id="2.7.7.6" evidence="2"/>
<evidence type="ECO:0000256" key="2">
    <source>
        <dbReference type="ARBA" id="ARBA00012418"/>
    </source>
</evidence>
<feature type="transmembrane region" description="Helical" evidence="11">
    <location>
        <begin position="188"/>
        <end position="208"/>
    </location>
</feature>
<evidence type="ECO:0000256" key="5">
    <source>
        <dbReference type="ARBA" id="ARBA00022679"/>
    </source>
</evidence>
<dbReference type="Pfam" id="PF05000">
    <property type="entry name" value="RNA_pol_Rpb1_4"/>
    <property type="match status" value="1"/>
</dbReference>
<dbReference type="EMBL" id="VUJU01005939">
    <property type="protein sequence ID" value="KAF0749867.1"/>
    <property type="molecule type" value="Genomic_DNA"/>
</dbReference>
<comment type="caution">
    <text evidence="13">The sequence shown here is derived from an EMBL/GenBank/DDBJ whole genome shotgun (WGS) entry which is preliminary data.</text>
</comment>
<dbReference type="GO" id="GO:0003677">
    <property type="term" value="F:DNA binding"/>
    <property type="evidence" value="ECO:0007669"/>
    <property type="project" value="InterPro"/>
</dbReference>
<feature type="transmembrane region" description="Helical" evidence="11">
    <location>
        <begin position="152"/>
        <end position="176"/>
    </location>
</feature>
<keyword evidence="3" id="KW-1003">Cell membrane</keyword>
<dbReference type="GO" id="GO:0005886">
    <property type="term" value="C:plasma membrane"/>
    <property type="evidence" value="ECO:0007669"/>
    <property type="project" value="UniProtKB-SubCell"/>
</dbReference>
<evidence type="ECO:0000256" key="4">
    <source>
        <dbReference type="ARBA" id="ARBA00022478"/>
    </source>
</evidence>
<feature type="transmembrane region" description="Helical" evidence="11">
    <location>
        <begin position="481"/>
        <end position="506"/>
    </location>
</feature>
<protein>
    <recommendedName>
        <fullName evidence="2">DNA-directed RNA polymerase</fullName>
        <ecNumber evidence="2">2.7.7.6</ecNumber>
    </recommendedName>
</protein>
<keyword evidence="7" id="KW-0548">Nucleotidyltransferase</keyword>
<evidence type="ECO:0000256" key="3">
    <source>
        <dbReference type="ARBA" id="ARBA00022475"/>
    </source>
</evidence>
<dbReference type="GO" id="GO:0006351">
    <property type="term" value="P:DNA-templated transcription"/>
    <property type="evidence" value="ECO:0007669"/>
    <property type="project" value="InterPro"/>
</dbReference>
<feature type="transmembrane region" description="Helical" evidence="11">
    <location>
        <begin position="57"/>
        <end position="74"/>
    </location>
</feature>
<evidence type="ECO:0000256" key="8">
    <source>
        <dbReference type="ARBA" id="ARBA00022989"/>
    </source>
</evidence>
<comment type="subcellular location">
    <subcellularLocation>
        <location evidence="1">Cell membrane</location>
        <topology evidence="1">Multi-pass membrane protein</topology>
    </subcellularLocation>
</comment>
<evidence type="ECO:0000313" key="13">
    <source>
        <dbReference type="EMBL" id="KAF0749867.1"/>
    </source>
</evidence>
<keyword evidence="10" id="KW-0804">Transcription</keyword>
<feature type="domain" description="RNA polymerase Rpb1" evidence="12">
    <location>
        <begin position="416"/>
        <end position="470"/>
    </location>
</feature>
<keyword evidence="14" id="KW-1185">Reference proteome</keyword>
<sequence>MSGRSVLNNFNCGFLVCGIGCINYGRQRNYKTNGIFYLIRFLLICERVYIMYDINRWVMAMIYFILIIDYEITINECDFILQLSIHKREMFEIKSFIIICCFGLIIIGKFISILWRIFYDNQLSIILYKLEKIYKKLIRLNLIGSIKTKINWYWIVGIIVNIIANITNPVLFWMTTSTPETQIILNEIQASVLTTSAFFEYILLILYIHHMMYVINDNILKRKSCLSTLRDMFMEILECLNHVNRSIYGMPVIVTFIAGNIGEIILLIYDDLLFPEDSANNSYHATVTVIELLLKIVNLIVLYGIGHFTEQEINRISLVLHQLYVIERNPRIKRQIKFFILRILHENYRFEVVYLQCDAFTLGVEDKLTEKADNLRQTAIDKSKTAGILAVQESLSIEFIDEVALNITLAESYSKLQSGAKGSTVNTMQISCSCLGKIELEGKIPSMMISGRTLPSFPPFNTLPKAGEFIECLSHVNRSIYGIPAIVAFIAGNISDIILMIYSKLIFPEDLINDRYHIVLAVIELLLRITKLIVLYGIGQLTEQEILISFTDIEIYQKKKIDCNSSTQEIFNLQTFYRKEFKVVLNTLINESANNLRDCFKIVEPIFKILSIPLKSDIRTEDVEKASGFFPASSKLHCYTAPVTTASNERSFSKLKIIKNHLRTTMAANRLDDLMILNSAKDIVDNLNLEDLIINWAALKERRIKI</sequence>
<name>A0A6G0Y5X7_APHCR</name>
<evidence type="ECO:0000256" key="11">
    <source>
        <dbReference type="SAM" id="Phobius"/>
    </source>
</evidence>
<dbReference type="GO" id="GO:0003899">
    <property type="term" value="F:DNA-directed RNA polymerase activity"/>
    <property type="evidence" value="ECO:0007669"/>
    <property type="project" value="UniProtKB-EC"/>
</dbReference>
<feature type="transmembrane region" description="Helical" evidence="11">
    <location>
        <begin position="95"/>
        <end position="118"/>
    </location>
</feature>
<evidence type="ECO:0000313" key="14">
    <source>
        <dbReference type="Proteomes" id="UP000478052"/>
    </source>
</evidence>
<keyword evidence="5" id="KW-0808">Transferase</keyword>
<dbReference type="Gene3D" id="1.10.132.30">
    <property type="match status" value="1"/>
</dbReference>
<keyword evidence="9 11" id="KW-0472">Membrane</keyword>
<dbReference type="GO" id="GO:0000428">
    <property type="term" value="C:DNA-directed RNA polymerase complex"/>
    <property type="evidence" value="ECO:0007669"/>
    <property type="project" value="UniProtKB-KW"/>
</dbReference>
<feature type="transmembrane region" description="Helical" evidence="11">
    <location>
        <begin position="518"/>
        <end position="539"/>
    </location>
</feature>
<keyword evidence="6 11" id="KW-0812">Transmembrane</keyword>
<proteinExistence type="predicted"/>
<evidence type="ECO:0000256" key="7">
    <source>
        <dbReference type="ARBA" id="ARBA00022695"/>
    </source>
</evidence>
<gene>
    <name evidence="13" type="ORF">FWK35_00016595</name>
</gene>
<feature type="transmembrane region" description="Helical" evidence="11">
    <location>
        <begin position="247"/>
        <end position="269"/>
    </location>
</feature>